<name>A0A9X2A6Y0_9FLAO</name>
<dbReference type="EMBL" id="JAJSON010000025">
    <property type="protein sequence ID" value="MCG9972734.1"/>
    <property type="molecule type" value="Genomic_DNA"/>
</dbReference>
<keyword evidence="1" id="KW-0732">Signal</keyword>
<dbReference type="AlphaFoldDB" id="A0A9X2A6Y0"/>
<comment type="caution">
    <text evidence="2">The sequence shown here is derived from an EMBL/GenBank/DDBJ whole genome shotgun (WGS) entry which is preliminary data.</text>
</comment>
<evidence type="ECO:0000313" key="3">
    <source>
        <dbReference type="Proteomes" id="UP001139344"/>
    </source>
</evidence>
<organism evidence="2 3">
    <name type="scientific">Christiangramia crocea</name>
    <dbReference type="NCBI Taxonomy" id="2904124"/>
    <lineage>
        <taxon>Bacteria</taxon>
        <taxon>Pseudomonadati</taxon>
        <taxon>Bacteroidota</taxon>
        <taxon>Flavobacteriia</taxon>
        <taxon>Flavobacteriales</taxon>
        <taxon>Flavobacteriaceae</taxon>
        <taxon>Christiangramia</taxon>
    </lineage>
</organism>
<proteinExistence type="predicted"/>
<feature type="chain" id="PRO_5040791876" evidence="1">
    <location>
        <begin position="23"/>
        <end position="262"/>
    </location>
</feature>
<gene>
    <name evidence="2" type="ORF">LU635_13880</name>
</gene>
<accession>A0A9X2A6Y0</accession>
<reference evidence="2" key="1">
    <citation type="submission" date="2021-12" db="EMBL/GenBank/DDBJ databases">
        <title>Description of Gramella crocea sp. nov., a new bacterium isolated from activated sludge.</title>
        <authorList>
            <person name="Zhang X."/>
        </authorList>
    </citation>
    <scope>NUCLEOTIDE SEQUENCE</scope>
    <source>
        <strain evidence="2">YB25</strain>
    </source>
</reference>
<evidence type="ECO:0000313" key="2">
    <source>
        <dbReference type="EMBL" id="MCG9972734.1"/>
    </source>
</evidence>
<sequence length="262" mass="30146">MKIIQKFGALFFCLTMSIGLWAQETKNQAFWIHEDKVKPSMIAEYDKVSKDFVEICKKHDLKDVEWSVAQMDDGTFMSITPIEDLADIQNISFNPLREKMGDEEFSKIFEKFNKCYDKHGDYVAILNSELSYMPDGLTTETAGKNYRVWHRMEVTPANIQDLRGKMKELKTLFADKGSKMHYRIYHSGFGNMGNYYVAVISAKDAQDYDRMSDENNKLLGADGQKLFEEMFDYVEAYSVKRGGMRPDLAYKGAPSGTKITKN</sequence>
<dbReference type="RefSeq" id="WP_240100091.1">
    <property type="nucleotide sequence ID" value="NZ_JAJSON010000025.1"/>
</dbReference>
<dbReference type="Proteomes" id="UP001139344">
    <property type="component" value="Unassembled WGS sequence"/>
</dbReference>
<feature type="signal peptide" evidence="1">
    <location>
        <begin position="1"/>
        <end position="22"/>
    </location>
</feature>
<protein>
    <submittedName>
        <fullName evidence="2">Uncharacterized protein</fullName>
    </submittedName>
</protein>
<keyword evidence="3" id="KW-1185">Reference proteome</keyword>
<evidence type="ECO:0000256" key="1">
    <source>
        <dbReference type="SAM" id="SignalP"/>
    </source>
</evidence>